<comment type="caution">
    <text evidence="1">The sequence shown here is derived from an EMBL/GenBank/DDBJ whole genome shotgun (WGS) entry which is preliminary data.</text>
</comment>
<name>X0SI16_9ZZZZ</name>
<proteinExistence type="predicted"/>
<gene>
    <name evidence="1" type="ORF">S01H1_08982</name>
</gene>
<evidence type="ECO:0000313" key="1">
    <source>
        <dbReference type="EMBL" id="GAF80659.1"/>
    </source>
</evidence>
<protein>
    <recommendedName>
        <fullName evidence="2">DUF2190 domain-containing protein</fullName>
    </recommendedName>
</protein>
<organism evidence="1">
    <name type="scientific">marine sediment metagenome</name>
    <dbReference type="NCBI Taxonomy" id="412755"/>
    <lineage>
        <taxon>unclassified sequences</taxon>
        <taxon>metagenomes</taxon>
        <taxon>ecological metagenomes</taxon>
    </lineage>
</organism>
<reference evidence="1" key="1">
    <citation type="journal article" date="2014" name="Front. Microbiol.">
        <title>High frequency of phylogenetically diverse reductive dehalogenase-homologous genes in deep subseafloor sedimentary metagenomes.</title>
        <authorList>
            <person name="Kawai M."/>
            <person name="Futagami T."/>
            <person name="Toyoda A."/>
            <person name="Takaki Y."/>
            <person name="Nishi S."/>
            <person name="Hori S."/>
            <person name="Arai W."/>
            <person name="Tsubouchi T."/>
            <person name="Morono Y."/>
            <person name="Uchiyama I."/>
            <person name="Ito T."/>
            <person name="Fujiyama A."/>
            <person name="Inagaki F."/>
            <person name="Takami H."/>
        </authorList>
    </citation>
    <scope>NUCLEOTIDE SEQUENCE</scope>
    <source>
        <strain evidence="1">Expedition CK06-06</strain>
    </source>
</reference>
<sequence>MTKQLTNSTMMQRVGVAAAAGVVPVVSDAIKLDKANGVLFGVVMGTIVATGVVTIKAEVSDNNSDWDDVEGSEVVMGATESDQIAVVEMGNVAQAYARVTVTRTVADSTVDGIIAVGTSPGISPIANHASVGASVYLGSAVIGTP</sequence>
<dbReference type="EMBL" id="BARS01004597">
    <property type="protein sequence ID" value="GAF80659.1"/>
    <property type="molecule type" value="Genomic_DNA"/>
</dbReference>
<accession>X0SI16</accession>
<dbReference type="AlphaFoldDB" id="X0SI16"/>
<evidence type="ECO:0008006" key="2">
    <source>
        <dbReference type="Google" id="ProtNLM"/>
    </source>
</evidence>